<dbReference type="Gene3D" id="2.70.70.10">
    <property type="entry name" value="Glucose Permease (Domain IIA)"/>
    <property type="match status" value="1"/>
</dbReference>
<dbReference type="Proteomes" id="UP000006048">
    <property type="component" value="Chromosome"/>
</dbReference>
<evidence type="ECO:0000259" key="2">
    <source>
        <dbReference type="Pfam" id="PF01551"/>
    </source>
</evidence>
<dbReference type="InterPro" id="IPR011990">
    <property type="entry name" value="TPR-like_helical_dom_sf"/>
</dbReference>
<dbReference type="InterPro" id="IPR050570">
    <property type="entry name" value="Cell_wall_metabolism_enzyme"/>
</dbReference>
<dbReference type="RefSeq" id="WP_014803541.1">
    <property type="nucleotide sequence ID" value="NC_018020.1"/>
</dbReference>
<organism evidence="3 4">
    <name type="scientific">Turneriella parva (strain ATCC BAA-1111 / DSM 21527 / NCTC 11395 / H)</name>
    <name type="common">Leptospira parva</name>
    <dbReference type="NCBI Taxonomy" id="869212"/>
    <lineage>
        <taxon>Bacteria</taxon>
        <taxon>Pseudomonadati</taxon>
        <taxon>Spirochaetota</taxon>
        <taxon>Spirochaetia</taxon>
        <taxon>Leptospirales</taxon>
        <taxon>Leptospiraceae</taxon>
        <taxon>Turneriella</taxon>
    </lineage>
</organism>
<dbReference type="CDD" id="cd12797">
    <property type="entry name" value="M23_peptidase"/>
    <property type="match status" value="1"/>
</dbReference>
<feature type="chain" id="PRO_5003685973" evidence="1">
    <location>
        <begin position="20"/>
        <end position="563"/>
    </location>
</feature>
<dbReference type="Gene3D" id="1.25.40.10">
    <property type="entry name" value="Tetratricopeptide repeat domain"/>
    <property type="match status" value="1"/>
</dbReference>
<dbReference type="PATRIC" id="fig|869212.3.peg.2408"/>
<name>I4B6X8_TURPD</name>
<dbReference type="PANTHER" id="PTHR21666">
    <property type="entry name" value="PEPTIDASE-RELATED"/>
    <property type="match status" value="1"/>
</dbReference>
<dbReference type="InterPro" id="IPR011055">
    <property type="entry name" value="Dup_hybrid_motif"/>
</dbReference>
<sequence>MKLLFLTALCLTIATSSLSALSISDHWQKIEARTNASDWQNAYPLIQNAIAEYPQEEGFRITESWVLRNLKRHREAVSAGRKAMADFPMSAKIKEALSYSLCALFDEIYSSVGFQKDRVPAEAHAIAADAYRLLPMAWSATVYGNSLRVQGKLAEAVKVLERAARLYPKESFVRENLAFAYFDLADYELNTTKNHRQSLALANRGLLLKAGNDWGLRITAYANLNLKKFDEALAVFKNLHAQKPQDTQVLNDMGYTYYAYTQTLWHKRDKRNLLRLQTDIRLLADQPAAGAKHFVGALRNIADATEDYRSLADFLKALAAKRPEPFFLAMAGSVLNQLHLQLQRQKSPEAAQIQTESNIYLRSAMATFENQNPSRPRRSGLTFPLKGRVMVVAQFDGGGTHSGFEKYSYDFMHVDEANSVQRKNAPGKKNSDFYTFGEPVLAVLDGEVVNVEDDQADHSDASQLQFGPMNHIQIRHANGVMSHYAHLKKGSARVRVGMQVKRGQVIAAVGNSGMSHAPHLHFSVVTDDWVSVFYTFEQADLIRAGQTIRGESPFLVGDVLLNQ</sequence>
<evidence type="ECO:0000313" key="4">
    <source>
        <dbReference type="Proteomes" id="UP000006048"/>
    </source>
</evidence>
<keyword evidence="4" id="KW-1185">Reference proteome</keyword>
<gene>
    <name evidence="3" type="ordered locus">Turpa_2393</name>
</gene>
<dbReference type="GO" id="GO:0004222">
    <property type="term" value="F:metalloendopeptidase activity"/>
    <property type="evidence" value="ECO:0007669"/>
    <property type="project" value="TreeGrafter"/>
</dbReference>
<dbReference type="OrthoDB" id="9809488at2"/>
<dbReference type="SUPFAM" id="SSF48452">
    <property type="entry name" value="TPR-like"/>
    <property type="match status" value="1"/>
</dbReference>
<feature type="signal peptide" evidence="1">
    <location>
        <begin position="1"/>
        <end position="19"/>
    </location>
</feature>
<feature type="domain" description="M23ase beta-sheet core" evidence="2">
    <location>
        <begin position="437"/>
        <end position="526"/>
    </location>
</feature>
<dbReference type="AlphaFoldDB" id="I4B6X8"/>
<dbReference type="STRING" id="869212.Turpa_2393"/>
<dbReference type="KEGG" id="tpx:Turpa_2393"/>
<proteinExistence type="predicted"/>
<accession>I4B6X8</accession>
<dbReference type="SUPFAM" id="SSF51261">
    <property type="entry name" value="Duplicated hybrid motif"/>
    <property type="match status" value="1"/>
</dbReference>
<dbReference type="PANTHER" id="PTHR21666:SF270">
    <property type="entry name" value="MUREIN HYDROLASE ACTIVATOR ENVC"/>
    <property type="match status" value="1"/>
</dbReference>
<dbReference type="EMBL" id="CP002959">
    <property type="protein sequence ID" value="AFM13035.1"/>
    <property type="molecule type" value="Genomic_DNA"/>
</dbReference>
<protein>
    <submittedName>
        <fullName evidence="3">Peptidase M23</fullName>
    </submittedName>
</protein>
<reference evidence="3 4" key="1">
    <citation type="submission" date="2012-06" db="EMBL/GenBank/DDBJ databases">
        <title>The complete chromosome of genome of Turneriella parva DSM 21527.</title>
        <authorList>
            <consortium name="US DOE Joint Genome Institute (JGI-PGF)"/>
            <person name="Lucas S."/>
            <person name="Han J."/>
            <person name="Lapidus A."/>
            <person name="Bruce D."/>
            <person name="Goodwin L."/>
            <person name="Pitluck S."/>
            <person name="Peters L."/>
            <person name="Kyrpides N."/>
            <person name="Mavromatis K."/>
            <person name="Ivanova N."/>
            <person name="Mikhailova N."/>
            <person name="Chertkov O."/>
            <person name="Detter J.C."/>
            <person name="Tapia R."/>
            <person name="Han C."/>
            <person name="Land M."/>
            <person name="Hauser L."/>
            <person name="Markowitz V."/>
            <person name="Cheng J.-F."/>
            <person name="Hugenholtz P."/>
            <person name="Woyke T."/>
            <person name="Wu D."/>
            <person name="Gronow S."/>
            <person name="Wellnitz S."/>
            <person name="Brambilla E."/>
            <person name="Klenk H.-P."/>
            <person name="Eisen J.A."/>
        </authorList>
    </citation>
    <scope>NUCLEOTIDE SEQUENCE [LARGE SCALE GENOMIC DNA]</scope>
    <source>
        <strain evidence="4">ATCC BAA-1111 / DSM 21527 / NCTC 11395 / H</strain>
    </source>
</reference>
<dbReference type="HOGENOM" id="CLU_483900_0_0_12"/>
<keyword evidence="1" id="KW-0732">Signal</keyword>
<evidence type="ECO:0000313" key="3">
    <source>
        <dbReference type="EMBL" id="AFM13035.1"/>
    </source>
</evidence>
<dbReference type="Pfam" id="PF01551">
    <property type="entry name" value="Peptidase_M23"/>
    <property type="match status" value="1"/>
</dbReference>
<dbReference type="InterPro" id="IPR016047">
    <property type="entry name" value="M23ase_b-sheet_dom"/>
</dbReference>
<evidence type="ECO:0000256" key="1">
    <source>
        <dbReference type="SAM" id="SignalP"/>
    </source>
</evidence>